<dbReference type="AlphaFoldDB" id="C0XQJ6"/>
<keyword evidence="3" id="KW-1185">Reference proteome</keyword>
<comment type="caution">
    <text evidence="2">The sequence shown here is derived from an EMBL/GenBank/DDBJ whole genome shotgun (WGS) entry which is preliminary data.</text>
</comment>
<accession>C0XQJ6</accession>
<dbReference type="STRING" id="525263.HMPREF0298_0716"/>
<proteinExistence type="predicted"/>
<dbReference type="eggNOG" id="COG1597">
    <property type="taxonomic scope" value="Bacteria"/>
</dbReference>
<feature type="domain" description="DAGKc" evidence="1">
    <location>
        <begin position="25"/>
        <end position="101"/>
    </location>
</feature>
<dbReference type="InterPro" id="IPR001206">
    <property type="entry name" value="Diacylglycerol_kinase_cat_dom"/>
</dbReference>
<dbReference type="SUPFAM" id="SSF111331">
    <property type="entry name" value="NAD kinase/diacylglycerol kinase-like"/>
    <property type="match status" value="1"/>
</dbReference>
<dbReference type="RefSeq" id="WP_006840678.1">
    <property type="nucleotide sequence ID" value="NZ_GG667194.1"/>
</dbReference>
<dbReference type="EMBL" id="ACHJ01000070">
    <property type="protein sequence ID" value="EEI17410.1"/>
    <property type="molecule type" value="Genomic_DNA"/>
</dbReference>
<dbReference type="InterPro" id="IPR017438">
    <property type="entry name" value="ATP-NAD_kinase_N"/>
</dbReference>
<dbReference type="Proteomes" id="UP000006196">
    <property type="component" value="Unassembled WGS sequence"/>
</dbReference>
<dbReference type="Gene3D" id="3.40.50.10330">
    <property type="entry name" value="Probable inorganic polyphosphate/atp-NAD kinase, domain 1"/>
    <property type="match status" value="1"/>
</dbReference>
<dbReference type="InterPro" id="IPR016064">
    <property type="entry name" value="NAD/diacylglycerol_kinase_sf"/>
</dbReference>
<sequence>MGESFHDRNNPSGLFEVGTKEIKRIAMITNPAAGKGSAMRIAQDAHDRFSHHGIDDVSLQGATAERSLELAEAALEESRLDALVVCGGDGLINLALQSLEHYPGLVGHADRFQHLTQRRSGGVEALEFFLVQA</sequence>
<organism evidence="2 3">
    <name type="scientific">Corynebacterium lipophiloflavum (strain ATCC 700352 / DSM 44291 / CCUG 37336 / JCM 10383 / DMMZ 1944)</name>
    <dbReference type="NCBI Taxonomy" id="525263"/>
    <lineage>
        <taxon>Bacteria</taxon>
        <taxon>Bacillati</taxon>
        <taxon>Actinomycetota</taxon>
        <taxon>Actinomycetes</taxon>
        <taxon>Mycobacteriales</taxon>
        <taxon>Corynebacteriaceae</taxon>
        <taxon>Corynebacterium</taxon>
    </lineage>
</organism>
<dbReference type="GO" id="GO:0016301">
    <property type="term" value="F:kinase activity"/>
    <property type="evidence" value="ECO:0007669"/>
    <property type="project" value="UniProtKB-KW"/>
</dbReference>
<gene>
    <name evidence="2" type="ORF">HMPREF0298_0716</name>
</gene>
<evidence type="ECO:0000313" key="2">
    <source>
        <dbReference type="EMBL" id="EEI17410.1"/>
    </source>
</evidence>
<keyword evidence="2" id="KW-0418">Kinase</keyword>
<dbReference type="HOGENOM" id="CLU_1903162_0_0_11"/>
<dbReference type="Pfam" id="PF00781">
    <property type="entry name" value="DAGK_cat"/>
    <property type="match status" value="1"/>
</dbReference>
<reference evidence="2" key="1">
    <citation type="submission" date="2009-01" db="EMBL/GenBank/DDBJ databases">
        <authorList>
            <person name="Qin X."/>
            <person name="Bachman B."/>
            <person name="Battles P."/>
            <person name="Bell A."/>
            <person name="Bess C."/>
            <person name="Bickham C."/>
            <person name="Chaboub L."/>
            <person name="Chen D."/>
            <person name="Coyle M."/>
            <person name="Deiros D.R."/>
            <person name="Dinh H."/>
            <person name="Forbes L."/>
            <person name="Fowler G."/>
            <person name="Francisco L."/>
            <person name="Fu Q."/>
            <person name="Gubbala S."/>
            <person name="Hale W."/>
            <person name="Han Y."/>
            <person name="Hemphill L."/>
            <person name="Highlander S.K."/>
            <person name="Hirani K."/>
            <person name="Hogues M."/>
            <person name="Jackson L."/>
            <person name="Jakkamsetti A."/>
            <person name="Javaid M."/>
            <person name="Jiang H."/>
            <person name="Korchina V."/>
            <person name="Kovar C."/>
            <person name="Lara F."/>
            <person name="Lee S."/>
            <person name="Mata R."/>
            <person name="Mathew T."/>
            <person name="Moen C."/>
            <person name="Morales K."/>
            <person name="Munidasa M."/>
            <person name="Nazareth L."/>
            <person name="Ngo R."/>
            <person name="Nguyen L."/>
            <person name="Okwuonu G."/>
            <person name="Ongeri F."/>
            <person name="Patil S."/>
            <person name="Petrosino J."/>
            <person name="Pham C."/>
            <person name="Pham P."/>
            <person name="Pu L.-L."/>
            <person name="Puazo M."/>
            <person name="Raj R."/>
            <person name="Reid J."/>
            <person name="Rouhana J."/>
            <person name="Saada N."/>
            <person name="Shang Y."/>
            <person name="Simmons D."/>
            <person name="Thornton R."/>
            <person name="Warren J."/>
            <person name="Weissenberger G."/>
            <person name="Zhang J."/>
            <person name="Zhang L."/>
            <person name="Zhou C."/>
            <person name="Zhu D."/>
            <person name="Muzny D."/>
            <person name="Worley K."/>
            <person name="Gibbs R."/>
        </authorList>
    </citation>
    <scope>NUCLEOTIDE SEQUENCE [LARGE SCALE GENOMIC DNA]</scope>
    <source>
        <strain evidence="2">DSM 44291</strain>
    </source>
</reference>
<name>C0XQJ6_CORLD</name>
<protein>
    <submittedName>
        <fullName evidence="2">Diacylglycerol kinase catalytic domain protein</fullName>
    </submittedName>
</protein>
<evidence type="ECO:0000313" key="3">
    <source>
        <dbReference type="Proteomes" id="UP000006196"/>
    </source>
</evidence>
<keyword evidence="2" id="KW-0808">Transferase</keyword>
<evidence type="ECO:0000259" key="1">
    <source>
        <dbReference type="Pfam" id="PF00781"/>
    </source>
</evidence>